<sequence length="309" mass="34768">MLSSFVILALAIMGAVKATPVASDTPIIATPIVTGEDGSLDWRVPVVNQDLVSAGAQGNVTVGTSGVHADVANSQYPATIYFCKGAGCGIDGECKGFDLSIQPHQRCLTPGFEFYSIFINQPSNEGLPYAIYTGPVGCSTYYQAPRVNTCYVTNTYTGWDFELTGSPRSRSLTMPRRRRRRRHTAEPRHSIQVERKYCDVLADEDDHYSHPLCPKLNPANGPRFCPQHIRECAESYNIYKDASLRAEELQPYVYEFFRKHKRGGFQRLWEVDEAIEVTEEFIYWAELELDERKTHAYRSYAHGASMCLI</sequence>
<dbReference type="AlphaFoldDB" id="A0A371DGP5"/>
<proteinExistence type="predicted"/>
<name>A0A371DGP5_9APHY</name>
<keyword evidence="3" id="KW-1185">Reference proteome</keyword>
<gene>
    <name evidence="2" type="ORF">OH76DRAFT_1554722</name>
</gene>
<protein>
    <submittedName>
        <fullName evidence="2">Uncharacterized protein</fullName>
    </submittedName>
</protein>
<keyword evidence="1" id="KW-0732">Signal</keyword>
<organism evidence="2 3">
    <name type="scientific">Lentinus brumalis</name>
    <dbReference type="NCBI Taxonomy" id="2498619"/>
    <lineage>
        <taxon>Eukaryota</taxon>
        <taxon>Fungi</taxon>
        <taxon>Dikarya</taxon>
        <taxon>Basidiomycota</taxon>
        <taxon>Agaricomycotina</taxon>
        <taxon>Agaricomycetes</taxon>
        <taxon>Polyporales</taxon>
        <taxon>Polyporaceae</taxon>
        <taxon>Lentinus</taxon>
    </lineage>
</organism>
<feature type="chain" id="PRO_5016827298" evidence="1">
    <location>
        <begin position="19"/>
        <end position="309"/>
    </location>
</feature>
<evidence type="ECO:0000313" key="2">
    <source>
        <dbReference type="EMBL" id="RDX51676.1"/>
    </source>
</evidence>
<feature type="signal peptide" evidence="1">
    <location>
        <begin position="1"/>
        <end position="18"/>
    </location>
</feature>
<dbReference type="Proteomes" id="UP000256964">
    <property type="component" value="Unassembled WGS sequence"/>
</dbReference>
<dbReference type="OrthoDB" id="2740299at2759"/>
<reference evidence="2 3" key="1">
    <citation type="journal article" date="2018" name="Biotechnol. Biofuels">
        <title>Integrative visual omics of the white-rot fungus Polyporus brumalis exposes the biotechnological potential of its oxidative enzymes for delignifying raw plant biomass.</title>
        <authorList>
            <person name="Miyauchi S."/>
            <person name="Rancon A."/>
            <person name="Drula E."/>
            <person name="Hage H."/>
            <person name="Chaduli D."/>
            <person name="Favel A."/>
            <person name="Grisel S."/>
            <person name="Henrissat B."/>
            <person name="Herpoel-Gimbert I."/>
            <person name="Ruiz-Duenas F.J."/>
            <person name="Chevret D."/>
            <person name="Hainaut M."/>
            <person name="Lin J."/>
            <person name="Wang M."/>
            <person name="Pangilinan J."/>
            <person name="Lipzen A."/>
            <person name="Lesage-Meessen L."/>
            <person name="Navarro D."/>
            <person name="Riley R."/>
            <person name="Grigoriev I.V."/>
            <person name="Zhou S."/>
            <person name="Raouche S."/>
            <person name="Rosso M.N."/>
        </authorList>
    </citation>
    <scope>NUCLEOTIDE SEQUENCE [LARGE SCALE GENOMIC DNA]</scope>
    <source>
        <strain evidence="2 3">BRFM 1820</strain>
    </source>
</reference>
<dbReference type="EMBL" id="KZ857393">
    <property type="protein sequence ID" value="RDX51676.1"/>
    <property type="molecule type" value="Genomic_DNA"/>
</dbReference>
<accession>A0A371DGP5</accession>
<evidence type="ECO:0000256" key="1">
    <source>
        <dbReference type="SAM" id="SignalP"/>
    </source>
</evidence>
<evidence type="ECO:0000313" key="3">
    <source>
        <dbReference type="Proteomes" id="UP000256964"/>
    </source>
</evidence>